<dbReference type="RefSeq" id="WP_145193615.1">
    <property type="nucleotide sequence ID" value="NZ_CP036266.1"/>
</dbReference>
<reference evidence="2 3" key="1">
    <citation type="submission" date="2019-02" db="EMBL/GenBank/DDBJ databases">
        <title>Deep-cultivation of Planctomycetes and their phenomic and genomic characterization uncovers novel biology.</title>
        <authorList>
            <person name="Wiegand S."/>
            <person name="Jogler M."/>
            <person name="Boedeker C."/>
            <person name="Pinto D."/>
            <person name="Vollmers J."/>
            <person name="Rivas-Marin E."/>
            <person name="Kohn T."/>
            <person name="Peeters S.H."/>
            <person name="Heuer A."/>
            <person name="Rast P."/>
            <person name="Oberbeckmann S."/>
            <person name="Bunk B."/>
            <person name="Jeske O."/>
            <person name="Meyerdierks A."/>
            <person name="Storesund J.E."/>
            <person name="Kallscheuer N."/>
            <person name="Luecker S."/>
            <person name="Lage O.M."/>
            <person name="Pohl T."/>
            <person name="Merkel B.J."/>
            <person name="Hornburger P."/>
            <person name="Mueller R.-W."/>
            <person name="Bruemmer F."/>
            <person name="Labrenz M."/>
            <person name="Spormann A.M."/>
            <person name="Op den Camp H."/>
            <person name="Overmann J."/>
            <person name="Amann R."/>
            <person name="Jetten M.S.M."/>
            <person name="Mascher T."/>
            <person name="Medema M.H."/>
            <person name="Devos D.P."/>
            <person name="Kaster A.-K."/>
            <person name="Ovreas L."/>
            <person name="Rohde M."/>
            <person name="Galperin M.Y."/>
            <person name="Jogler C."/>
        </authorList>
    </citation>
    <scope>NUCLEOTIDE SEQUENCE [LARGE SCALE GENOMIC DNA]</scope>
    <source>
        <strain evidence="2 3">HG66A1</strain>
    </source>
</reference>
<name>A0A517PZ98_9PLAN</name>
<dbReference type="PROSITE" id="PS50801">
    <property type="entry name" value="STAS"/>
    <property type="match status" value="1"/>
</dbReference>
<organism evidence="2 3">
    <name type="scientific">Gimesia chilikensis</name>
    <dbReference type="NCBI Taxonomy" id="2605989"/>
    <lineage>
        <taxon>Bacteria</taxon>
        <taxon>Pseudomonadati</taxon>
        <taxon>Planctomycetota</taxon>
        <taxon>Planctomycetia</taxon>
        <taxon>Planctomycetales</taxon>
        <taxon>Planctomycetaceae</taxon>
        <taxon>Gimesia</taxon>
    </lineage>
</organism>
<evidence type="ECO:0000313" key="3">
    <source>
        <dbReference type="Proteomes" id="UP000320421"/>
    </source>
</evidence>
<keyword evidence="3" id="KW-1185">Reference proteome</keyword>
<dbReference type="Pfam" id="PF01740">
    <property type="entry name" value="STAS"/>
    <property type="match status" value="1"/>
</dbReference>
<dbReference type="SUPFAM" id="SSF52091">
    <property type="entry name" value="SpoIIaa-like"/>
    <property type="match status" value="1"/>
</dbReference>
<dbReference type="InterPro" id="IPR002645">
    <property type="entry name" value="STAS_dom"/>
</dbReference>
<dbReference type="CDD" id="cd07043">
    <property type="entry name" value="STAS_anti-anti-sigma_factors"/>
    <property type="match status" value="1"/>
</dbReference>
<dbReference type="InterPro" id="IPR036513">
    <property type="entry name" value="STAS_dom_sf"/>
</dbReference>
<dbReference type="AlphaFoldDB" id="A0A517PZ98"/>
<dbReference type="Gene3D" id="3.30.750.24">
    <property type="entry name" value="STAS domain"/>
    <property type="match status" value="1"/>
</dbReference>
<gene>
    <name evidence="2" type="primary">rsbV</name>
    <name evidence="2" type="ORF">HG66A1_65400</name>
</gene>
<dbReference type="GO" id="GO:0043856">
    <property type="term" value="F:anti-sigma factor antagonist activity"/>
    <property type="evidence" value="ECO:0007669"/>
    <property type="project" value="TreeGrafter"/>
</dbReference>
<feature type="domain" description="STAS" evidence="1">
    <location>
        <begin position="1"/>
        <end position="110"/>
    </location>
</feature>
<accession>A0A517PZ98</accession>
<proteinExistence type="predicted"/>
<sequence length="111" mass="12312">MQITTEVFGKVLVAHTPDELTDDTSGDFVHALSDAINEQHYQVVLQMDRSDLLDSAGLTALLDLQDLTREHGGNLKISGLEEPGKKILEMTRLDQRIDIFDSVIEAVSSFQ</sequence>
<dbReference type="OrthoDB" id="277461at2"/>
<evidence type="ECO:0000259" key="1">
    <source>
        <dbReference type="PROSITE" id="PS50801"/>
    </source>
</evidence>
<dbReference type="EMBL" id="CP036266">
    <property type="protein sequence ID" value="QDT24705.1"/>
    <property type="molecule type" value="Genomic_DNA"/>
</dbReference>
<dbReference type="PANTHER" id="PTHR33495">
    <property type="entry name" value="ANTI-SIGMA FACTOR ANTAGONIST TM_1081-RELATED-RELATED"/>
    <property type="match status" value="1"/>
</dbReference>
<dbReference type="Proteomes" id="UP000320421">
    <property type="component" value="Chromosome"/>
</dbReference>
<evidence type="ECO:0000313" key="2">
    <source>
        <dbReference type="EMBL" id="QDT24705.1"/>
    </source>
</evidence>
<protein>
    <submittedName>
        <fullName evidence="2">Anti-sigma-B factor antagonist</fullName>
    </submittedName>
</protein>